<dbReference type="PROSITE" id="PS51257">
    <property type="entry name" value="PROKAR_LIPOPROTEIN"/>
    <property type="match status" value="1"/>
</dbReference>
<dbReference type="InterPro" id="IPR036291">
    <property type="entry name" value="NAD(P)-bd_dom_sf"/>
</dbReference>
<dbReference type="RefSeq" id="WP_338181827.1">
    <property type="nucleotide sequence ID" value="NZ_JAEKNQ010000057.1"/>
</dbReference>
<comment type="caution">
    <text evidence="2">The sequence shown here is derived from an EMBL/GenBank/DDBJ whole genome shotgun (WGS) entry which is preliminary data.</text>
</comment>
<proteinExistence type="predicted"/>
<dbReference type="Proteomes" id="UP000620075">
    <property type="component" value="Unassembled WGS sequence"/>
</dbReference>
<sequence>MRCLVLGGTGFVGVAACKELMRRGVETIAASRTAKPYGTFTSHTTLDRRDTVQLAEALGRVRPDVVLDLAAFQAAEVATMLDLFPQGRYVFVSTGVYPDDFGPRAAREEDFGPLPGPVPAESLEYREGKRWCETVLARRPERDWVVIRPPAILGPDDHTLRIAAYIQRVEDGGPLLVPQETFEQQAGLAWVKDVGYACALAVDQRPQLHGPYNVAFDGVSLRALIEALARALGRPAQLVPLPYAELPPYASPYGPDPKRSAGYDLTRARTELGFKPSQLEDALADTLAWYQVQRPSHPGYANRAQELEIAAARG</sequence>
<evidence type="ECO:0000313" key="2">
    <source>
        <dbReference type="EMBL" id="MBJ7604346.1"/>
    </source>
</evidence>
<accession>A0A934K9M6</accession>
<dbReference type="Gene3D" id="3.40.50.720">
    <property type="entry name" value="NAD(P)-binding Rossmann-like Domain"/>
    <property type="match status" value="1"/>
</dbReference>
<reference evidence="2 3" key="1">
    <citation type="submission" date="2020-10" db="EMBL/GenBank/DDBJ databases">
        <title>Ca. Dormibacterota MAGs.</title>
        <authorList>
            <person name="Montgomery K."/>
        </authorList>
    </citation>
    <scope>NUCLEOTIDE SEQUENCE [LARGE SCALE GENOMIC DNA]</scope>
    <source>
        <strain evidence="2">SC8811_S16_3</strain>
    </source>
</reference>
<feature type="domain" description="NAD-dependent epimerase/dehydratase" evidence="1">
    <location>
        <begin position="4"/>
        <end position="77"/>
    </location>
</feature>
<dbReference type="InterPro" id="IPR001509">
    <property type="entry name" value="Epimerase_deHydtase"/>
</dbReference>
<organism evidence="2 3">
    <name type="scientific">Candidatus Dormiibacter inghamiae</name>
    <dbReference type="NCBI Taxonomy" id="3127013"/>
    <lineage>
        <taxon>Bacteria</taxon>
        <taxon>Bacillati</taxon>
        <taxon>Candidatus Dormiibacterota</taxon>
        <taxon>Candidatus Dormibacteria</taxon>
        <taxon>Candidatus Dormibacterales</taxon>
        <taxon>Candidatus Dormibacteraceae</taxon>
        <taxon>Candidatus Dormiibacter</taxon>
    </lineage>
</organism>
<name>A0A934K9M6_9BACT</name>
<evidence type="ECO:0000259" key="1">
    <source>
        <dbReference type="Pfam" id="PF01370"/>
    </source>
</evidence>
<dbReference type="EMBL" id="JAEKNQ010000057">
    <property type="protein sequence ID" value="MBJ7604346.1"/>
    <property type="molecule type" value="Genomic_DNA"/>
</dbReference>
<dbReference type="InterPro" id="IPR050177">
    <property type="entry name" value="Lipid_A_modif_metabolic_enz"/>
</dbReference>
<dbReference type="Pfam" id="PF01370">
    <property type="entry name" value="Epimerase"/>
    <property type="match status" value="1"/>
</dbReference>
<dbReference type="SUPFAM" id="SSF51735">
    <property type="entry name" value="NAD(P)-binding Rossmann-fold domains"/>
    <property type="match status" value="1"/>
</dbReference>
<evidence type="ECO:0000313" key="3">
    <source>
        <dbReference type="Proteomes" id="UP000620075"/>
    </source>
</evidence>
<gene>
    <name evidence="2" type="ORF">JF888_14355</name>
</gene>
<dbReference type="PANTHER" id="PTHR43245">
    <property type="entry name" value="BIFUNCTIONAL POLYMYXIN RESISTANCE PROTEIN ARNA"/>
    <property type="match status" value="1"/>
</dbReference>
<protein>
    <submittedName>
        <fullName evidence="2">NAD-dependent epimerase/dehydratase family protein</fullName>
    </submittedName>
</protein>
<dbReference type="AlphaFoldDB" id="A0A934K9M6"/>